<accession>A0AAN7U4Q9</accession>
<feature type="compositionally biased region" description="Low complexity" evidence="1">
    <location>
        <begin position="391"/>
        <end position="407"/>
    </location>
</feature>
<feature type="region of interest" description="Disordered" evidence="1">
    <location>
        <begin position="379"/>
        <end position="424"/>
    </location>
</feature>
<dbReference type="AlphaFoldDB" id="A0AAN7U4Q9"/>
<feature type="region of interest" description="Disordered" evidence="1">
    <location>
        <begin position="96"/>
        <end position="137"/>
    </location>
</feature>
<name>A0AAN7U4Q9_9PEZI</name>
<sequence length="569" mass="63380">MILPTNHNLVLVPQATSTKPPENVPPPTPLSLPQCNLRLPQSAESSGKRPGASLVRFLQTLHRPVEVNESHFAALGAHVHVDAPAEDVVPDPSFIPSASGWDGIDQDEARRRDPTFRRPLSNGRLSPEARSYAERRDELSVANQAAFRTVRRMKPEPGKPPIRLGNCYEFFRQLEFLATYWDDSSLPSPQDDVAKEDQDSEQTSMPERITYRTAPGSQMPAEIRHNLVSAFVKLVSYDFGCNIVPPRVEPRLHLAEPLSTKAKPKGGPDSRRMSYFSSGCVFICRTSVTREAARAGIVEGPIAAVSARNTTSFSKPVESNIDFGRELIAALVTAQIRAREGKTEKRFGEGQWWATVKRWGGGEGGPIGREVEGDIVVGDKDAFGSQNNGESSGSRDSASSSADKPSPQVSGYPRGIPVRGAPLNKKPRKTLSVYDRYRMVRLPSSNWDKKTRYEAIGKIRGSGYDDVFVVSSLFHHLSVLRVRVPERLLQIFDGASEDVIEEDTGREGEQGEGDKRDEHSWGKLEIWRSPWFDLFIVEQRLEAMRLLWGLMAWSMRQTDQENDEIMAHA</sequence>
<dbReference type="Proteomes" id="UP001305414">
    <property type="component" value="Unassembled WGS sequence"/>
</dbReference>
<evidence type="ECO:0000256" key="1">
    <source>
        <dbReference type="SAM" id="MobiDB-lite"/>
    </source>
</evidence>
<organism evidence="2 3">
    <name type="scientific">Xylaria bambusicola</name>
    <dbReference type="NCBI Taxonomy" id="326684"/>
    <lineage>
        <taxon>Eukaryota</taxon>
        <taxon>Fungi</taxon>
        <taxon>Dikarya</taxon>
        <taxon>Ascomycota</taxon>
        <taxon>Pezizomycotina</taxon>
        <taxon>Sordariomycetes</taxon>
        <taxon>Xylariomycetidae</taxon>
        <taxon>Xylariales</taxon>
        <taxon>Xylariaceae</taxon>
        <taxon>Xylaria</taxon>
    </lineage>
</organism>
<feature type="region of interest" description="Disordered" evidence="1">
    <location>
        <begin position="187"/>
        <end position="209"/>
    </location>
</feature>
<keyword evidence="3" id="KW-1185">Reference proteome</keyword>
<gene>
    <name evidence="2" type="ORF">RRF57_001306</name>
</gene>
<proteinExistence type="predicted"/>
<feature type="compositionally biased region" description="Polar residues" evidence="1">
    <location>
        <begin position="1"/>
        <end position="19"/>
    </location>
</feature>
<evidence type="ECO:0000313" key="3">
    <source>
        <dbReference type="Proteomes" id="UP001305414"/>
    </source>
</evidence>
<reference evidence="2 3" key="1">
    <citation type="submission" date="2023-10" db="EMBL/GenBank/DDBJ databases">
        <title>Draft genome sequence of Xylaria bambusicola isolate GMP-LS, the root and basal stem rot pathogen of sugarcane in Indonesia.</title>
        <authorList>
            <person name="Selvaraj P."/>
            <person name="Muralishankar V."/>
            <person name="Muruganantham S."/>
            <person name="Sp S."/>
            <person name="Haryani S."/>
            <person name="Lau K.J.X."/>
            <person name="Naqvi N.I."/>
        </authorList>
    </citation>
    <scope>NUCLEOTIDE SEQUENCE [LARGE SCALE GENOMIC DNA]</scope>
    <source>
        <strain evidence="2">GMP-LS</strain>
    </source>
</reference>
<feature type="region of interest" description="Disordered" evidence="1">
    <location>
        <begin position="1"/>
        <end position="33"/>
    </location>
</feature>
<protein>
    <submittedName>
        <fullName evidence="2">Uncharacterized protein</fullName>
    </submittedName>
</protein>
<feature type="compositionally biased region" description="Basic and acidic residues" evidence="1">
    <location>
        <begin position="107"/>
        <end position="116"/>
    </location>
</feature>
<evidence type="ECO:0000313" key="2">
    <source>
        <dbReference type="EMBL" id="KAK5625590.1"/>
    </source>
</evidence>
<comment type="caution">
    <text evidence="2">The sequence shown here is derived from an EMBL/GenBank/DDBJ whole genome shotgun (WGS) entry which is preliminary data.</text>
</comment>
<dbReference type="EMBL" id="JAWHQM010000002">
    <property type="protein sequence ID" value="KAK5625590.1"/>
    <property type="molecule type" value="Genomic_DNA"/>
</dbReference>